<dbReference type="EMBL" id="FNKM01000002">
    <property type="protein sequence ID" value="SDR32698.1"/>
    <property type="molecule type" value="Genomic_DNA"/>
</dbReference>
<gene>
    <name evidence="3" type="ORF">FIV39_14150</name>
    <name evidence="2" type="ORF">SAMN04490186_5161</name>
</gene>
<dbReference type="GO" id="GO:0016491">
    <property type="term" value="F:oxidoreductase activity"/>
    <property type="evidence" value="ECO:0007669"/>
    <property type="project" value="InterPro"/>
</dbReference>
<dbReference type="Proteomes" id="UP000198740">
    <property type="component" value="Unassembled WGS sequence"/>
</dbReference>
<reference evidence="2 4" key="1">
    <citation type="submission" date="2016-10" db="EMBL/GenBank/DDBJ databases">
        <authorList>
            <person name="Varghese N."/>
            <person name="Submissions S."/>
        </authorList>
    </citation>
    <scope>NUCLEOTIDE SEQUENCE [LARGE SCALE GENOMIC DNA]</scope>
    <source>
        <strain evidence="2 4">BS2976</strain>
    </source>
</reference>
<dbReference type="PANTHER" id="PTHR36124:SF1">
    <property type="entry name" value="ER-BOUND OXYGENASE MPAB_MPAB'_RUBBER OXYGENASE CATALYTIC DOMAIN-CONTAINING PROTEIN"/>
    <property type="match status" value="1"/>
</dbReference>
<dbReference type="AlphaFoldDB" id="A0A1H1I5Q7"/>
<organism evidence="3 5">
    <name type="scientific">Pseudomonas grimontii</name>
    <dbReference type="NCBI Taxonomy" id="129847"/>
    <lineage>
        <taxon>Bacteria</taxon>
        <taxon>Pseudomonadati</taxon>
        <taxon>Pseudomonadota</taxon>
        <taxon>Gammaproteobacteria</taxon>
        <taxon>Pseudomonadales</taxon>
        <taxon>Pseudomonadaceae</taxon>
        <taxon>Pseudomonas</taxon>
    </lineage>
</organism>
<dbReference type="PANTHER" id="PTHR36124">
    <property type="match status" value="1"/>
</dbReference>
<dbReference type="RefSeq" id="WP_090406428.1">
    <property type="nucleotide sequence ID" value="NZ_FNKM01000002.1"/>
</dbReference>
<evidence type="ECO:0000313" key="4">
    <source>
        <dbReference type="Proteomes" id="UP000198740"/>
    </source>
</evidence>
<protein>
    <recommendedName>
        <fullName evidence="6">DUF2236 domain-containing protein</fullName>
    </recommendedName>
</protein>
<dbReference type="InterPro" id="IPR046366">
    <property type="entry name" value="MPAB"/>
</dbReference>
<dbReference type="Proteomes" id="UP000317267">
    <property type="component" value="Unassembled WGS sequence"/>
</dbReference>
<feature type="region of interest" description="Disordered" evidence="1">
    <location>
        <begin position="284"/>
        <end position="306"/>
    </location>
</feature>
<dbReference type="EMBL" id="VFES01000008">
    <property type="protein sequence ID" value="TWR65730.1"/>
    <property type="molecule type" value="Genomic_DNA"/>
</dbReference>
<evidence type="ECO:0000313" key="3">
    <source>
        <dbReference type="EMBL" id="TWR65730.1"/>
    </source>
</evidence>
<reference evidence="3 5" key="2">
    <citation type="submission" date="2019-06" db="EMBL/GenBank/DDBJ databases">
        <title>Pseudomonas bimorpha sp. nov. isolated from bovine raw milk and skim milk concentrate.</title>
        <authorList>
            <person name="Hofmann K."/>
            <person name="Huptas C."/>
            <person name="Doll E."/>
            <person name="Scherer S."/>
            <person name="Wenning M."/>
        </authorList>
    </citation>
    <scope>NUCLEOTIDE SEQUENCE [LARGE SCALE GENOMIC DNA]</scope>
    <source>
        <strain evidence="3 5">DSM 17515</strain>
    </source>
</reference>
<sequence>MTRKWIAARIDQLDPATDYDEIWKLSAAYRPTDFIMNLVYAVTFPHFFVRELDALPLIDNGDGKILKNSFRRSDDTSWKMQVWWHYGSHHDKTRENVESINKIHSHYAQRFGESFSRNDTYVYTLCYEAAGMHRLMQRVGMAGMSEKEKLAAVKYWHQMSTIFRNAGTGEAITGFPDSFDGIMAFMDRWESEDVPKHDMGPPAARAIIQQFADRYFPKFSHSLVFAWVISLYPDHLIRAYELKRPSPLARKALRLFTAGFLWMGEKVIPDPKDTFTERRQVAHAAKRAAGASKTPDQQSEQAKVAGCPFHRFRAKPSASDAASPGTTQAKK</sequence>
<dbReference type="OrthoDB" id="836517at2"/>
<evidence type="ECO:0000256" key="1">
    <source>
        <dbReference type="SAM" id="MobiDB-lite"/>
    </source>
</evidence>
<name>A0A1H1I5Q7_9PSED</name>
<evidence type="ECO:0000313" key="5">
    <source>
        <dbReference type="Proteomes" id="UP000317267"/>
    </source>
</evidence>
<proteinExistence type="predicted"/>
<keyword evidence="4" id="KW-1185">Reference proteome</keyword>
<feature type="region of interest" description="Disordered" evidence="1">
    <location>
        <begin position="312"/>
        <end position="331"/>
    </location>
</feature>
<evidence type="ECO:0000313" key="2">
    <source>
        <dbReference type="EMBL" id="SDR32698.1"/>
    </source>
</evidence>
<accession>A0A1H1I5Q7</accession>
<evidence type="ECO:0008006" key="6">
    <source>
        <dbReference type="Google" id="ProtNLM"/>
    </source>
</evidence>
<comment type="caution">
    <text evidence="3">The sequence shown here is derived from an EMBL/GenBank/DDBJ whole genome shotgun (WGS) entry which is preliminary data.</text>
</comment>